<evidence type="ECO:0000313" key="3">
    <source>
        <dbReference type="Proteomes" id="UP000075714"/>
    </source>
</evidence>
<dbReference type="STRING" id="33097.A0A150GJW1"/>
<feature type="compositionally biased region" description="Gly residues" evidence="1">
    <location>
        <begin position="366"/>
        <end position="379"/>
    </location>
</feature>
<accession>A0A150GJW1</accession>
<dbReference type="PANTHER" id="PTHR37262">
    <property type="entry name" value="PROTEIN PEP-RELATED DEVELOPMENT ARRESTED 1, CHLOROPLASTIC"/>
    <property type="match status" value="1"/>
</dbReference>
<dbReference type="AlphaFoldDB" id="A0A150GJW1"/>
<dbReference type="PANTHER" id="PTHR37262:SF1">
    <property type="entry name" value="PROTEIN PEP-RELATED DEVELOPMENT ARRESTED 1, CHLOROPLASTIC"/>
    <property type="match status" value="1"/>
</dbReference>
<sequence length="379" mass="40374">MVGEIVDEVTREMFISEAVAYIQDDRPDQTELHAVRTAVMRRLEFLDANFLTALGGFIAASERRGDAQLATMLTTIRAEVLRQVSSRMPAAAQVLDMALRHADKDARLAVLRAALAGGASDLPNNLGDVPAAEVDTLSATASKFIDEMEEQPQVLDRRLLARLVLVREELRLLREEVRFTSIDAAPREPVRSNVPQRCAAFLKELVPVGEPLRRVALLTRAFESDWDGAAPRQKPQTAFHANQPDFVRPGRFLATLQSMVVQLEEQVAMDGEAALLKVQPALHRLEAIRGEALAVLDKMQSAGVREGDPVDYEGPFGAGGGAAAGGGVMEVFDGEGGAVEWQASDGGEGGAEVQPGPEPIAAEEGSGVGGGEGGAPAAV</sequence>
<evidence type="ECO:0000256" key="1">
    <source>
        <dbReference type="SAM" id="MobiDB-lite"/>
    </source>
</evidence>
<dbReference type="GO" id="GO:0006355">
    <property type="term" value="P:regulation of DNA-templated transcription"/>
    <property type="evidence" value="ECO:0007669"/>
    <property type="project" value="InterPro"/>
</dbReference>
<reference evidence="3" key="1">
    <citation type="journal article" date="2016" name="Nat. Commun.">
        <title>The Gonium pectorale genome demonstrates co-option of cell cycle regulation during the evolution of multicellularity.</title>
        <authorList>
            <person name="Hanschen E.R."/>
            <person name="Marriage T.N."/>
            <person name="Ferris P.J."/>
            <person name="Hamaji T."/>
            <person name="Toyoda A."/>
            <person name="Fujiyama A."/>
            <person name="Neme R."/>
            <person name="Noguchi H."/>
            <person name="Minakuchi Y."/>
            <person name="Suzuki M."/>
            <person name="Kawai-Toyooka H."/>
            <person name="Smith D.R."/>
            <person name="Sparks H."/>
            <person name="Anderson J."/>
            <person name="Bakaric R."/>
            <person name="Luria V."/>
            <person name="Karger A."/>
            <person name="Kirschner M.W."/>
            <person name="Durand P.M."/>
            <person name="Michod R.E."/>
            <person name="Nozaki H."/>
            <person name="Olson B.J."/>
        </authorList>
    </citation>
    <scope>NUCLEOTIDE SEQUENCE [LARGE SCALE GENOMIC DNA]</scope>
    <source>
        <strain evidence="3">NIES-2863</strain>
    </source>
</reference>
<dbReference type="GO" id="GO:0042644">
    <property type="term" value="C:chloroplast nucleoid"/>
    <property type="evidence" value="ECO:0007669"/>
    <property type="project" value="InterPro"/>
</dbReference>
<dbReference type="InterPro" id="IPR038961">
    <property type="entry name" value="PRDA1"/>
</dbReference>
<organism evidence="2 3">
    <name type="scientific">Gonium pectorale</name>
    <name type="common">Green alga</name>
    <dbReference type="NCBI Taxonomy" id="33097"/>
    <lineage>
        <taxon>Eukaryota</taxon>
        <taxon>Viridiplantae</taxon>
        <taxon>Chlorophyta</taxon>
        <taxon>core chlorophytes</taxon>
        <taxon>Chlorophyceae</taxon>
        <taxon>CS clade</taxon>
        <taxon>Chlamydomonadales</taxon>
        <taxon>Volvocaceae</taxon>
        <taxon>Gonium</taxon>
    </lineage>
</organism>
<keyword evidence="3" id="KW-1185">Reference proteome</keyword>
<proteinExistence type="predicted"/>
<comment type="caution">
    <text evidence="2">The sequence shown here is derived from an EMBL/GenBank/DDBJ whole genome shotgun (WGS) entry which is preliminary data.</text>
</comment>
<name>A0A150GJW1_GONPE</name>
<evidence type="ECO:0000313" key="2">
    <source>
        <dbReference type="EMBL" id="KXZ50118.1"/>
    </source>
</evidence>
<feature type="region of interest" description="Disordered" evidence="1">
    <location>
        <begin position="339"/>
        <end position="379"/>
    </location>
</feature>
<dbReference type="OrthoDB" id="2015968at2759"/>
<gene>
    <name evidence="2" type="ORF">GPECTOR_18g92</name>
</gene>
<protein>
    <submittedName>
        <fullName evidence="2">Uncharacterized protein</fullName>
    </submittedName>
</protein>
<dbReference type="EMBL" id="LSYV01000019">
    <property type="protein sequence ID" value="KXZ50118.1"/>
    <property type="molecule type" value="Genomic_DNA"/>
</dbReference>
<dbReference type="Proteomes" id="UP000075714">
    <property type="component" value="Unassembled WGS sequence"/>
</dbReference>